<feature type="domain" description="Zn(2)-C6 fungal-type" evidence="2">
    <location>
        <begin position="35"/>
        <end position="72"/>
    </location>
</feature>
<dbReference type="GO" id="GO:0000981">
    <property type="term" value="F:DNA-binding transcription factor activity, RNA polymerase II-specific"/>
    <property type="evidence" value="ECO:0007669"/>
    <property type="project" value="InterPro"/>
</dbReference>
<protein>
    <recommendedName>
        <fullName evidence="2">Zn(2)-C6 fungal-type domain-containing protein</fullName>
    </recommendedName>
</protein>
<dbReference type="InParanoid" id="A0A0C2T1E3"/>
<dbReference type="HOGENOM" id="CLU_013429_1_0_1"/>
<organism evidence="3 4">
    <name type="scientific">Amanita muscaria (strain Koide BX008)</name>
    <dbReference type="NCBI Taxonomy" id="946122"/>
    <lineage>
        <taxon>Eukaryota</taxon>
        <taxon>Fungi</taxon>
        <taxon>Dikarya</taxon>
        <taxon>Basidiomycota</taxon>
        <taxon>Agaricomycotina</taxon>
        <taxon>Agaricomycetes</taxon>
        <taxon>Agaricomycetidae</taxon>
        <taxon>Agaricales</taxon>
        <taxon>Pluteineae</taxon>
        <taxon>Amanitaceae</taxon>
        <taxon>Amanita</taxon>
    </lineage>
</organism>
<dbReference type="SUPFAM" id="SSF57701">
    <property type="entry name" value="Zn2/Cys6 DNA-binding domain"/>
    <property type="match status" value="1"/>
</dbReference>
<dbReference type="InterPro" id="IPR036864">
    <property type="entry name" value="Zn2-C6_fun-type_DNA-bd_sf"/>
</dbReference>
<proteinExistence type="predicted"/>
<evidence type="ECO:0000313" key="3">
    <source>
        <dbReference type="EMBL" id="KIL69610.1"/>
    </source>
</evidence>
<dbReference type="PROSITE" id="PS50048">
    <property type="entry name" value="ZN2_CY6_FUNGAL_2"/>
    <property type="match status" value="1"/>
</dbReference>
<evidence type="ECO:0000256" key="1">
    <source>
        <dbReference type="SAM" id="MobiDB-lite"/>
    </source>
</evidence>
<feature type="compositionally biased region" description="Polar residues" evidence="1">
    <location>
        <begin position="1"/>
        <end position="17"/>
    </location>
</feature>
<sequence length="828" mass="91521">MSPRGTSTSLSARTASPYSRRPGSQPKSSRQQFSACGACRMRRVRCDLKDLSASSNHSPCSNCKERGLNCVDEYAEIKAVKLLRRGRRLQQVEAIYGKIKSAENAALSAQASTDIPTLKYEFFASKFWTWFCIQRPVLDPNEFSRRYLAHLEGRYPMGSEGMVLALLLVVWAASFGVDESGMPMDDDFDNSNPLHATEKASSPTISLDSPEASCGPSNHVKSSQDDRKHRRQNITLMLQQILELIDSHGILRRPTVDGARILLLLVPLMEDASYLEKDAMYEAALSHTRILCNPRAGPWLSSQLPSTTGEETGALSRMFLYAQIQEGITTALKGGHQAFRSEDSDILRRMVNRSSMSPLSPTSTSEVGVGNHLMTSALLDKQLVQLTSMPLHLSSVCCKIHEALTGPKAARRAEEHGLVDANGMREIWQDLDQCWHGFDAMKNSTLPDFGRANLESFADAWLIFIFECHNVIQESLKRLALAAESSKHLAHISTSNGASRPTSSSSPYLPPRQLYQEAKMRCVQLLPRVLRIIRYQLTSSAGAPNLFTWDTGFIRDGCRSAGLLAAELHGDFPCLDGHQVKPEETDDCITPEDGVSLCLSALAQMRWAFSNSEERSEAIRAALERSKEKYETQPPTHPHLLSNMFGSTSSHMEHNQCPPYSGDFLHPYSHCADVTTRGRRAPLTVDIGLHALRQVESAPNTACSTDGSTGWPTYTPPATASTAPILSSRGSPVCHSPYQTGHDEAVFYYMPETLDHFTYNATAPHTTTSVVPDTIYQHRNAFYDTHDVHVAVETASDCLGSDFFTPDTSLLPIHEAKGYIDIPTHDTL</sequence>
<dbReference type="CDD" id="cd00067">
    <property type="entry name" value="GAL4"/>
    <property type="match status" value="1"/>
</dbReference>
<evidence type="ECO:0000313" key="4">
    <source>
        <dbReference type="Proteomes" id="UP000054549"/>
    </source>
</evidence>
<dbReference type="AlphaFoldDB" id="A0A0C2T1E3"/>
<dbReference type="GO" id="GO:0008270">
    <property type="term" value="F:zinc ion binding"/>
    <property type="evidence" value="ECO:0007669"/>
    <property type="project" value="InterPro"/>
</dbReference>
<gene>
    <name evidence="3" type="ORF">M378DRAFT_156828</name>
</gene>
<dbReference type="SMART" id="SM00066">
    <property type="entry name" value="GAL4"/>
    <property type="match status" value="1"/>
</dbReference>
<accession>A0A0C2T1E3</accession>
<dbReference type="EMBL" id="KN818225">
    <property type="protein sequence ID" value="KIL69610.1"/>
    <property type="molecule type" value="Genomic_DNA"/>
</dbReference>
<dbReference type="OrthoDB" id="3263880at2759"/>
<feature type="region of interest" description="Disordered" evidence="1">
    <location>
        <begin position="186"/>
        <end position="228"/>
    </location>
</feature>
<dbReference type="STRING" id="946122.A0A0C2T1E3"/>
<dbReference type="InterPro" id="IPR001138">
    <property type="entry name" value="Zn2Cys6_DnaBD"/>
</dbReference>
<name>A0A0C2T1E3_AMAMK</name>
<dbReference type="Proteomes" id="UP000054549">
    <property type="component" value="Unassembled WGS sequence"/>
</dbReference>
<dbReference type="Gene3D" id="4.10.240.10">
    <property type="entry name" value="Zn(2)-C6 fungal-type DNA-binding domain"/>
    <property type="match status" value="1"/>
</dbReference>
<evidence type="ECO:0000259" key="2">
    <source>
        <dbReference type="PROSITE" id="PS50048"/>
    </source>
</evidence>
<reference evidence="3 4" key="1">
    <citation type="submission" date="2014-04" db="EMBL/GenBank/DDBJ databases">
        <title>Evolutionary Origins and Diversification of the Mycorrhizal Mutualists.</title>
        <authorList>
            <consortium name="DOE Joint Genome Institute"/>
            <consortium name="Mycorrhizal Genomics Consortium"/>
            <person name="Kohler A."/>
            <person name="Kuo A."/>
            <person name="Nagy L.G."/>
            <person name="Floudas D."/>
            <person name="Copeland A."/>
            <person name="Barry K.W."/>
            <person name="Cichocki N."/>
            <person name="Veneault-Fourrey C."/>
            <person name="LaButti K."/>
            <person name="Lindquist E.A."/>
            <person name="Lipzen A."/>
            <person name="Lundell T."/>
            <person name="Morin E."/>
            <person name="Murat C."/>
            <person name="Riley R."/>
            <person name="Ohm R."/>
            <person name="Sun H."/>
            <person name="Tunlid A."/>
            <person name="Henrissat B."/>
            <person name="Grigoriev I.V."/>
            <person name="Hibbett D.S."/>
            <person name="Martin F."/>
        </authorList>
    </citation>
    <scope>NUCLEOTIDE SEQUENCE [LARGE SCALE GENOMIC DNA]</scope>
    <source>
        <strain evidence="3 4">Koide BX008</strain>
    </source>
</reference>
<dbReference type="Pfam" id="PF00172">
    <property type="entry name" value="Zn_clus"/>
    <property type="match status" value="1"/>
</dbReference>
<feature type="region of interest" description="Disordered" evidence="1">
    <location>
        <begin position="1"/>
        <end position="30"/>
    </location>
</feature>
<feature type="compositionally biased region" description="Polar residues" evidence="1">
    <location>
        <begin position="190"/>
        <end position="207"/>
    </location>
</feature>
<keyword evidence="4" id="KW-1185">Reference proteome</keyword>